<name>A0A9X2H673_9HYPH</name>
<dbReference type="NCBIfam" id="TIGR03570">
    <property type="entry name" value="NeuD_NnaD"/>
    <property type="match status" value="1"/>
</dbReference>
<dbReference type="InterPro" id="IPR041561">
    <property type="entry name" value="PglD_N"/>
</dbReference>
<feature type="site" description="Increases basicity of active site His" evidence="4">
    <location>
        <position position="136"/>
    </location>
</feature>
<feature type="binding site" evidence="5">
    <location>
        <position position="144"/>
    </location>
    <ligand>
        <name>acetyl-CoA</name>
        <dbReference type="ChEBI" id="CHEBI:57288"/>
    </ligand>
</feature>
<accession>A0A9X2H673</accession>
<dbReference type="InterPro" id="IPR020019">
    <property type="entry name" value="AcTrfase_PglD-like"/>
</dbReference>
<dbReference type="SUPFAM" id="SSF51161">
    <property type="entry name" value="Trimeric LpxA-like enzymes"/>
    <property type="match status" value="1"/>
</dbReference>
<evidence type="ECO:0000313" key="8">
    <source>
        <dbReference type="Proteomes" id="UP001155220"/>
    </source>
</evidence>
<dbReference type="InterPro" id="IPR018357">
    <property type="entry name" value="Hexapep_transf_CS"/>
</dbReference>
<evidence type="ECO:0000256" key="4">
    <source>
        <dbReference type="PIRSR" id="PIRSR620019-1"/>
    </source>
</evidence>
<keyword evidence="3" id="KW-0677">Repeat</keyword>
<dbReference type="InterPro" id="IPR050179">
    <property type="entry name" value="Trans_hexapeptide_repeat"/>
</dbReference>
<dbReference type="Proteomes" id="UP001155220">
    <property type="component" value="Unassembled WGS sequence"/>
</dbReference>
<evidence type="ECO:0000313" key="7">
    <source>
        <dbReference type="EMBL" id="MCP3054931.1"/>
    </source>
</evidence>
<organism evidence="7 8">
    <name type="scientific">Aurantimonas marianensis</name>
    <dbReference type="NCBI Taxonomy" id="2920428"/>
    <lineage>
        <taxon>Bacteria</taxon>
        <taxon>Pseudomonadati</taxon>
        <taxon>Pseudomonadota</taxon>
        <taxon>Alphaproteobacteria</taxon>
        <taxon>Hyphomicrobiales</taxon>
        <taxon>Aurantimonadaceae</taxon>
        <taxon>Aurantimonas</taxon>
    </lineage>
</organism>
<comment type="similarity">
    <text evidence="1">Belongs to the transferase hexapeptide repeat family.</text>
</comment>
<evidence type="ECO:0000256" key="2">
    <source>
        <dbReference type="ARBA" id="ARBA00022679"/>
    </source>
</evidence>
<dbReference type="PANTHER" id="PTHR43300">
    <property type="entry name" value="ACETYLTRANSFERASE"/>
    <property type="match status" value="1"/>
</dbReference>
<dbReference type="CDD" id="cd03360">
    <property type="entry name" value="LbH_AT_putative"/>
    <property type="match status" value="1"/>
</dbReference>
<feature type="domain" description="PglD N-terminal" evidence="6">
    <location>
        <begin position="5"/>
        <end position="80"/>
    </location>
</feature>
<feature type="binding site" evidence="5">
    <location>
        <begin position="33"/>
        <end position="34"/>
    </location>
    <ligand>
        <name>substrate</name>
    </ligand>
</feature>
<dbReference type="Gene3D" id="3.40.50.20">
    <property type="match status" value="1"/>
</dbReference>
<dbReference type="Pfam" id="PF17836">
    <property type="entry name" value="PglD_N"/>
    <property type="match status" value="1"/>
</dbReference>
<gene>
    <name evidence="7" type="ORF">MJ956_07165</name>
</gene>
<dbReference type="GO" id="GO:0016740">
    <property type="term" value="F:transferase activity"/>
    <property type="evidence" value="ECO:0007669"/>
    <property type="project" value="UniProtKB-KW"/>
</dbReference>
<dbReference type="Gene3D" id="2.160.10.10">
    <property type="entry name" value="Hexapeptide repeat proteins"/>
    <property type="match status" value="1"/>
</dbReference>
<protein>
    <submittedName>
        <fullName evidence="7">Acetyltransferase</fullName>
    </submittedName>
</protein>
<dbReference type="AlphaFoldDB" id="A0A9X2H673"/>
<dbReference type="EMBL" id="JALHBS010000036">
    <property type="protein sequence ID" value="MCP3054931.1"/>
    <property type="molecule type" value="Genomic_DNA"/>
</dbReference>
<dbReference type="InterPro" id="IPR011004">
    <property type="entry name" value="Trimer_LpxA-like_sf"/>
</dbReference>
<dbReference type="RefSeq" id="WP_253963795.1">
    <property type="nucleotide sequence ID" value="NZ_JALHBS010000036.1"/>
</dbReference>
<reference evidence="7" key="1">
    <citation type="submission" date="2022-03" db="EMBL/GenBank/DDBJ databases">
        <title>Aurantimonas Liuensis sp. Nov., isolated from the hadal seawater of the Mariana Trench.</title>
        <authorList>
            <person name="Liu R."/>
        </authorList>
    </citation>
    <scope>NUCLEOTIDE SEQUENCE</scope>
    <source>
        <strain evidence="7">LRZ36</strain>
    </source>
</reference>
<feature type="binding site" evidence="5">
    <location>
        <position position="165"/>
    </location>
    <ligand>
        <name>acetyl-CoA</name>
        <dbReference type="ChEBI" id="CHEBI:57288"/>
    </ligand>
</feature>
<dbReference type="PANTHER" id="PTHR43300:SF7">
    <property type="entry name" value="UDP-N-ACETYLBACILLOSAMINE N-ACETYLTRANSFERASE"/>
    <property type="match status" value="1"/>
</dbReference>
<keyword evidence="2" id="KW-0808">Transferase</keyword>
<dbReference type="PROSITE" id="PS00101">
    <property type="entry name" value="HEXAPEP_TRANSFERASES"/>
    <property type="match status" value="1"/>
</dbReference>
<evidence type="ECO:0000256" key="5">
    <source>
        <dbReference type="PIRSR" id="PIRSR620019-2"/>
    </source>
</evidence>
<evidence type="ECO:0000256" key="3">
    <source>
        <dbReference type="ARBA" id="ARBA00022737"/>
    </source>
</evidence>
<sequence length="215" mass="21879">MNRTLLVLGAGGHGRVVADAALVMGFERVAFLDDRQVTVQAGLFPVLGPLASLESMKEEWPAAIAAVGDNRVRLALFHRLLQAGFKTPSVLHPSAVVSRNASVARSVFVAAGVVVNIGARIDDAAILNTGATIDHDCAIEAGAHISPGAHLAGNVTVEQCAWVGIGSALKNGVRIGAGATVGAGSAVVRDVPADITVAGSPARALAKRMDDSGHC</sequence>
<evidence type="ECO:0000259" key="6">
    <source>
        <dbReference type="Pfam" id="PF17836"/>
    </source>
</evidence>
<comment type="caution">
    <text evidence="7">The sequence shown here is derived from an EMBL/GenBank/DDBJ whole genome shotgun (WGS) entry which is preliminary data.</text>
</comment>
<feature type="active site" description="Proton acceptor" evidence="4">
    <location>
        <position position="135"/>
    </location>
</feature>
<evidence type="ECO:0000256" key="1">
    <source>
        <dbReference type="ARBA" id="ARBA00007274"/>
    </source>
</evidence>
<keyword evidence="8" id="KW-1185">Reference proteome</keyword>
<feature type="binding site" evidence="5">
    <location>
        <position position="68"/>
    </location>
    <ligand>
        <name>substrate</name>
    </ligand>
</feature>
<proteinExistence type="inferred from homology"/>